<name>A0A6S7JVC3_PARCT</name>
<comment type="caution">
    <text evidence="3">The sequence shown here is derived from an EMBL/GenBank/DDBJ whole genome shotgun (WGS) entry which is preliminary data.</text>
</comment>
<evidence type="ECO:0000256" key="1">
    <source>
        <dbReference type="SAM" id="Coils"/>
    </source>
</evidence>
<keyword evidence="1" id="KW-0175">Coiled coil</keyword>
<organism evidence="3 4">
    <name type="scientific">Paramuricea clavata</name>
    <name type="common">Red gorgonian</name>
    <name type="synonym">Violescent sea-whip</name>
    <dbReference type="NCBI Taxonomy" id="317549"/>
    <lineage>
        <taxon>Eukaryota</taxon>
        <taxon>Metazoa</taxon>
        <taxon>Cnidaria</taxon>
        <taxon>Anthozoa</taxon>
        <taxon>Octocorallia</taxon>
        <taxon>Malacalcyonacea</taxon>
        <taxon>Plexauridae</taxon>
        <taxon>Paramuricea</taxon>
    </lineage>
</organism>
<dbReference type="EMBL" id="CACRXK020019786">
    <property type="protein sequence ID" value="CAB4034064.1"/>
    <property type="molecule type" value="Genomic_DNA"/>
</dbReference>
<dbReference type="SUPFAM" id="SSF52266">
    <property type="entry name" value="SGNH hydrolase"/>
    <property type="match status" value="1"/>
</dbReference>
<evidence type="ECO:0000256" key="2">
    <source>
        <dbReference type="SAM" id="MobiDB-lite"/>
    </source>
</evidence>
<dbReference type="Proteomes" id="UP001152795">
    <property type="component" value="Unassembled WGS sequence"/>
</dbReference>
<protein>
    <submittedName>
        <fullName evidence="3">Uncharacterized protein</fullName>
    </submittedName>
</protein>
<keyword evidence="4" id="KW-1185">Reference proteome</keyword>
<feature type="coiled-coil region" evidence="1">
    <location>
        <begin position="64"/>
        <end position="140"/>
    </location>
</feature>
<proteinExistence type="predicted"/>
<evidence type="ECO:0000313" key="3">
    <source>
        <dbReference type="EMBL" id="CAB4034064.1"/>
    </source>
</evidence>
<evidence type="ECO:0000313" key="4">
    <source>
        <dbReference type="Proteomes" id="UP001152795"/>
    </source>
</evidence>
<sequence length="388" mass="44342">KEKPTYRQSLAAKDIKPKDKSSPEIIEQITTTTPREKSFSLVKAQLANIEAEFTMYRENNDQTMSQLFKLIEKKDEQINALKNDICKLKSTDKEQQQVLSDLTVEHLKMEQDIEALNKRCQKTEEKNLSLLKSLNKKEKESECEDLSWASMSAKTATLPPSGNTYTIPTSNSYEALFNEECENNTSNDTKKENKSQKPTPQTKNQEPENENPAIPPQNHTNTAETIILCDSNGRYLKPKLLCPNTTTSYIRCPTLTKARQIITTFTDPKNFILHCGTNDIEHLQPEQNLDKAIEDIVGLVKEKHPECRVIISGLLPRRDELNKNITSINNGIEKVLENTPNTSFIHHENISTEKDFYDNKHLNERGVNSLRKTLRVLTSTQSQRRCPI</sequence>
<feature type="compositionally biased region" description="Basic and acidic residues" evidence="2">
    <location>
        <begin position="13"/>
        <end position="22"/>
    </location>
</feature>
<dbReference type="InterPro" id="IPR036514">
    <property type="entry name" value="SGNH_hydro_sf"/>
</dbReference>
<feature type="non-terminal residue" evidence="3">
    <location>
        <position position="1"/>
    </location>
</feature>
<feature type="region of interest" description="Disordered" evidence="2">
    <location>
        <begin position="1"/>
        <end position="22"/>
    </location>
</feature>
<reference evidence="3" key="1">
    <citation type="submission" date="2020-04" db="EMBL/GenBank/DDBJ databases">
        <authorList>
            <person name="Alioto T."/>
            <person name="Alioto T."/>
            <person name="Gomez Garrido J."/>
        </authorList>
    </citation>
    <scope>NUCLEOTIDE SEQUENCE</scope>
    <source>
        <strain evidence="3">A484AB</strain>
    </source>
</reference>
<dbReference type="Gene3D" id="3.40.50.1110">
    <property type="entry name" value="SGNH hydrolase"/>
    <property type="match status" value="1"/>
</dbReference>
<accession>A0A6S7JVC3</accession>
<gene>
    <name evidence="3" type="ORF">PACLA_8A052268</name>
</gene>
<feature type="region of interest" description="Disordered" evidence="2">
    <location>
        <begin position="183"/>
        <end position="221"/>
    </location>
</feature>
<dbReference type="AlphaFoldDB" id="A0A6S7JVC3"/>